<keyword evidence="15" id="KW-0325">Glycoprotein</keyword>
<evidence type="ECO:0000256" key="14">
    <source>
        <dbReference type="ARBA" id="ARBA00023157"/>
    </source>
</evidence>
<dbReference type="GO" id="GO:0006883">
    <property type="term" value="P:intracellular sodium ion homeostasis"/>
    <property type="evidence" value="ECO:0007669"/>
    <property type="project" value="TreeGrafter"/>
</dbReference>
<keyword evidence="3" id="KW-0813">Transport</keyword>
<dbReference type="Proteomes" id="UP001458880">
    <property type="component" value="Unassembled WGS sequence"/>
</dbReference>
<keyword evidence="11" id="KW-0915">Sodium</keyword>
<evidence type="ECO:0000256" key="16">
    <source>
        <dbReference type="ARBA" id="ARBA00023201"/>
    </source>
</evidence>
<evidence type="ECO:0000256" key="13">
    <source>
        <dbReference type="ARBA" id="ARBA00023136"/>
    </source>
</evidence>
<dbReference type="GO" id="GO:0036376">
    <property type="term" value="P:sodium ion export across plasma membrane"/>
    <property type="evidence" value="ECO:0007669"/>
    <property type="project" value="TreeGrafter"/>
</dbReference>
<feature type="transmembrane region" description="Helical" evidence="18">
    <location>
        <begin position="51"/>
        <end position="73"/>
    </location>
</feature>
<comment type="similarity">
    <text evidence="2">Belongs to the X(+)/potassium ATPases subunit beta family.</text>
</comment>
<evidence type="ECO:0000256" key="6">
    <source>
        <dbReference type="ARBA" id="ARBA00022607"/>
    </source>
</evidence>
<evidence type="ECO:0000256" key="11">
    <source>
        <dbReference type="ARBA" id="ARBA00023053"/>
    </source>
</evidence>
<evidence type="ECO:0000256" key="12">
    <source>
        <dbReference type="ARBA" id="ARBA00023065"/>
    </source>
</evidence>
<dbReference type="EMBL" id="JASPKY010000016">
    <property type="protein sequence ID" value="KAK9753044.1"/>
    <property type="molecule type" value="Genomic_DNA"/>
</dbReference>
<name>A0AAW1N377_POPJA</name>
<keyword evidence="4" id="KW-1003">Cell membrane</keyword>
<proteinExistence type="inferred from homology"/>
<keyword evidence="20" id="KW-1185">Reference proteome</keyword>
<keyword evidence="10 18" id="KW-1133">Transmembrane helix</keyword>
<keyword evidence="9" id="KW-0735">Signal-anchor</keyword>
<evidence type="ECO:0000256" key="1">
    <source>
        <dbReference type="ARBA" id="ARBA00004401"/>
    </source>
</evidence>
<evidence type="ECO:0000256" key="7">
    <source>
        <dbReference type="ARBA" id="ARBA00022692"/>
    </source>
</evidence>
<comment type="caution">
    <text evidence="19">The sequence shown here is derived from an EMBL/GenBank/DDBJ whole genome shotgun (WGS) entry which is preliminary data.</text>
</comment>
<evidence type="ECO:0000256" key="15">
    <source>
        <dbReference type="ARBA" id="ARBA00023180"/>
    </source>
</evidence>
<dbReference type="GO" id="GO:0001671">
    <property type="term" value="F:ATPase activator activity"/>
    <property type="evidence" value="ECO:0007669"/>
    <property type="project" value="TreeGrafter"/>
</dbReference>
<keyword evidence="6" id="KW-0740">Sodium/potassium transport</keyword>
<evidence type="ECO:0000256" key="4">
    <source>
        <dbReference type="ARBA" id="ARBA00022475"/>
    </source>
</evidence>
<dbReference type="PANTHER" id="PTHR11523:SF31">
    <property type="entry name" value="AT04468P-RELATED"/>
    <property type="match status" value="1"/>
</dbReference>
<evidence type="ECO:0000256" key="17">
    <source>
        <dbReference type="ARBA" id="ARBA00025540"/>
    </source>
</evidence>
<dbReference type="Pfam" id="PF00287">
    <property type="entry name" value="Na_K-ATPase"/>
    <property type="match status" value="1"/>
</dbReference>
<dbReference type="FunFam" id="2.60.40.1660:FF:000004">
    <property type="entry name" value="sodium/potassium-transporting ATPase subunit beta-2"/>
    <property type="match status" value="1"/>
</dbReference>
<dbReference type="AlphaFoldDB" id="A0AAW1N377"/>
<gene>
    <name evidence="19" type="ORF">QE152_g3763</name>
</gene>
<reference evidence="19 20" key="1">
    <citation type="journal article" date="2024" name="BMC Genomics">
        <title>De novo assembly and annotation of Popillia japonica's genome with initial clues to its potential as an invasive pest.</title>
        <authorList>
            <person name="Cucini C."/>
            <person name="Boschi S."/>
            <person name="Funari R."/>
            <person name="Cardaioli E."/>
            <person name="Iannotti N."/>
            <person name="Marturano G."/>
            <person name="Paoli F."/>
            <person name="Bruttini M."/>
            <person name="Carapelli A."/>
            <person name="Frati F."/>
            <person name="Nardi F."/>
        </authorList>
    </citation>
    <scope>NUCLEOTIDE SEQUENCE [LARGE SCALE GENOMIC DNA]</scope>
    <source>
        <strain evidence="19">DMR45628</strain>
    </source>
</reference>
<dbReference type="Gene3D" id="2.60.40.1660">
    <property type="entry name" value="Na, k-atpase alpha subunit"/>
    <property type="match status" value="1"/>
</dbReference>
<evidence type="ECO:0000256" key="3">
    <source>
        <dbReference type="ARBA" id="ARBA00022448"/>
    </source>
</evidence>
<evidence type="ECO:0000256" key="10">
    <source>
        <dbReference type="ARBA" id="ARBA00022989"/>
    </source>
</evidence>
<keyword evidence="16" id="KW-0739">Sodium transport</keyword>
<sequence>MASEKTENGVQGFPYLKPPDKTFYEKLSTALYDKSENTILGRTPKNWGQLLLFYTIFFSCLAALFAICMQGLFASLDDRTPTWVLHRSLIGTNPGMGFRPISNNTDEGSLIWYNSKNATTIGKWVNLLNEFLHEYKIDNRHNRAVCDFEHPPPADKACEVNMEDFGDCSPDNDFGYNTSFPCVYLKLNRIYGWVPEYYNDTKNLPPDMPDDLVANIKAEYAKGPEYANQIWISCNGEHSVDKEHINSTRFEYYPTRGFPGYYYPYTNVNGYLSPLIAVQLRGFTPNIIISIECRAWAKNINYRGGYRDREGSVHFEIMRDI</sequence>
<dbReference type="InterPro" id="IPR000402">
    <property type="entry name" value="Na/K_ATPase_sub_beta"/>
</dbReference>
<evidence type="ECO:0000256" key="2">
    <source>
        <dbReference type="ARBA" id="ARBA00005876"/>
    </source>
</evidence>
<keyword evidence="14" id="KW-1015">Disulfide bond</keyword>
<evidence type="ECO:0000313" key="20">
    <source>
        <dbReference type="Proteomes" id="UP001458880"/>
    </source>
</evidence>
<evidence type="ECO:0000313" key="19">
    <source>
        <dbReference type="EMBL" id="KAK9753044.1"/>
    </source>
</evidence>
<accession>A0AAW1N377</accession>
<dbReference type="GO" id="GO:0030007">
    <property type="term" value="P:intracellular potassium ion homeostasis"/>
    <property type="evidence" value="ECO:0007669"/>
    <property type="project" value="TreeGrafter"/>
</dbReference>
<comment type="subcellular location">
    <subcellularLocation>
        <location evidence="1">Cell membrane</location>
        <topology evidence="1">Single-pass type II membrane protein</topology>
    </subcellularLocation>
</comment>
<dbReference type="PANTHER" id="PTHR11523">
    <property type="entry name" value="SODIUM/POTASSIUM-DEPENDENT ATPASE BETA SUBUNIT"/>
    <property type="match status" value="1"/>
</dbReference>
<dbReference type="GO" id="GO:1990573">
    <property type="term" value="P:potassium ion import across plasma membrane"/>
    <property type="evidence" value="ECO:0007669"/>
    <property type="project" value="TreeGrafter"/>
</dbReference>
<organism evidence="19 20">
    <name type="scientific">Popillia japonica</name>
    <name type="common">Japanese beetle</name>
    <dbReference type="NCBI Taxonomy" id="7064"/>
    <lineage>
        <taxon>Eukaryota</taxon>
        <taxon>Metazoa</taxon>
        <taxon>Ecdysozoa</taxon>
        <taxon>Arthropoda</taxon>
        <taxon>Hexapoda</taxon>
        <taxon>Insecta</taxon>
        <taxon>Pterygota</taxon>
        <taxon>Neoptera</taxon>
        <taxon>Endopterygota</taxon>
        <taxon>Coleoptera</taxon>
        <taxon>Polyphaga</taxon>
        <taxon>Scarabaeiformia</taxon>
        <taxon>Scarabaeidae</taxon>
        <taxon>Rutelinae</taxon>
        <taxon>Popillia</taxon>
    </lineage>
</organism>
<protein>
    <submittedName>
        <fullName evidence="19">Sodium / potassium ATPase beta chain</fullName>
    </submittedName>
</protein>
<evidence type="ECO:0000256" key="9">
    <source>
        <dbReference type="ARBA" id="ARBA00022968"/>
    </source>
</evidence>
<keyword evidence="13 18" id="KW-0472">Membrane</keyword>
<keyword evidence="12" id="KW-0406">Ion transport</keyword>
<evidence type="ECO:0000256" key="5">
    <source>
        <dbReference type="ARBA" id="ARBA00022538"/>
    </source>
</evidence>
<keyword evidence="8" id="KW-0630">Potassium</keyword>
<dbReference type="InterPro" id="IPR038702">
    <property type="entry name" value="Na/K_ATPase_sub_beta_sf"/>
</dbReference>
<comment type="function">
    <text evidence="17">This is the non-catalytic component of the active enzyme, which catalyzes the hydrolysis of ATP coupled with the exchange of Na(+) and K(+) ions across the plasma membrane. The beta subunit regulates, through assembly of alpha/beta heterodimers, the number of sodium pumps transported to the plasma membrane.</text>
</comment>
<keyword evidence="7 18" id="KW-0812">Transmembrane</keyword>
<keyword evidence="5" id="KW-0633">Potassium transport</keyword>
<dbReference type="GO" id="GO:0005890">
    <property type="term" value="C:sodium:potassium-exchanging ATPase complex"/>
    <property type="evidence" value="ECO:0007669"/>
    <property type="project" value="InterPro"/>
</dbReference>
<evidence type="ECO:0000256" key="8">
    <source>
        <dbReference type="ARBA" id="ARBA00022958"/>
    </source>
</evidence>
<evidence type="ECO:0000256" key="18">
    <source>
        <dbReference type="SAM" id="Phobius"/>
    </source>
</evidence>